<reference evidence="1" key="2">
    <citation type="submission" date="2025-08" db="UniProtKB">
        <authorList>
            <consortium name="Ensembl"/>
        </authorList>
    </citation>
    <scope>IDENTIFICATION</scope>
</reference>
<sequence length="46" mass="4987">MECIGFGWVAMKRRDSRVSGAKKAGSTSGEVDMFLGINKLVRVGIQ</sequence>
<name>H2Y305_CIOIN</name>
<reference evidence="1" key="3">
    <citation type="submission" date="2025-09" db="UniProtKB">
        <authorList>
            <consortium name="Ensembl"/>
        </authorList>
    </citation>
    <scope>IDENTIFICATION</scope>
</reference>
<proteinExistence type="predicted"/>
<protein>
    <submittedName>
        <fullName evidence="1">Uncharacterized protein</fullName>
    </submittedName>
</protein>
<dbReference type="AlphaFoldDB" id="H2Y305"/>
<accession>H2Y305</accession>
<evidence type="ECO:0000313" key="2">
    <source>
        <dbReference type="Proteomes" id="UP000008144"/>
    </source>
</evidence>
<dbReference type="Ensembl" id="ENSCINT00000031214.1">
    <property type="protein sequence ID" value="ENSCINP00000036290.1"/>
    <property type="gene ID" value="ENSCING00000020279.1"/>
</dbReference>
<dbReference type="InParanoid" id="H2Y305"/>
<dbReference type="Proteomes" id="UP000008144">
    <property type="component" value="Unassembled WGS sequence"/>
</dbReference>
<reference evidence="2" key="1">
    <citation type="journal article" date="2002" name="Science">
        <title>The draft genome of Ciona intestinalis: insights into chordate and vertebrate origins.</title>
        <authorList>
            <person name="Dehal P."/>
            <person name="Satou Y."/>
            <person name="Campbell R.K."/>
            <person name="Chapman J."/>
            <person name="Degnan B."/>
            <person name="De Tomaso A."/>
            <person name="Davidson B."/>
            <person name="Di Gregorio A."/>
            <person name="Gelpke M."/>
            <person name="Goodstein D.M."/>
            <person name="Harafuji N."/>
            <person name="Hastings K.E."/>
            <person name="Ho I."/>
            <person name="Hotta K."/>
            <person name="Huang W."/>
            <person name="Kawashima T."/>
            <person name="Lemaire P."/>
            <person name="Martinez D."/>
            <person name="Meinertzhagen I.A."/>
            <person name="Necula S."/>
            <person name="Nonaka M."/>
            <person name="Putnam N."/>
            <person name="Rash S."/>
            <person name="Saiga H."/>
            <person name="Satake M."/>
            <person name="Terry A."/>
            <person name="Yamada L."/>
            <person name="Wang H.G."/>
            <person name="Awazu S."/>
            <person name="Azumi K."/>
            <person name="Boore J."/>
            <person name="Branno M."/>
            <person name="Chin-Bow S."/>
            <person name="DeSantis R."/>
            <person name="Doyle S."/>
            <person name="Francino P."/>
            <person name="Keys D.N."/>
            <person name="Haga S."/>
            <person name="Hayashi H."/>
            <person name="Hino K."/>
            <person name="Imai K.S."/>
            <person name="Inaba K."/>
            <person name="Kano S."/>
            <person name="Kobayashi K."/>
            <person name="Kobayashi M."/>
            <person name="Lee B.I."/>
            <person name="Makabe K.W."/>
            <person name="Manohar C."/>
            <person name="Matassi G."/>
            <person name="Medina M."/>
            <person name="Mochizuki Y."/>
            <person name="Mount S."/>
            <person name="Morishita T."/>
            <person name="Miura S."/>
            <person name="Nakayama A."/>
            <person name="Nishizaka S."/>
            <person name="Nomoto H."/>
            <person name="Ohta F."/>
            <person name="Oishi K."/>
            <person name="Rigoutsos I."/>
            <person name="Sano M."/>
            <person name="Sasaki A."/>
            <person name="Sasakura Y."/>
            <person name="Shoguchi E."/>
            <person name="Shin-i T."/>
            <person name="Spagnuolo A."/>
            <person name="Stainier D."/>
            <person name="Suzuki M.M."/>
            <person name="Tassy O."/>
            <person name="Takatori N."/>
            <person name="Tokuoka M."/>
            <person name="Yagi K."/>
            <person name="Yoshizaki F."/>
            <person name="Wada S."/>
            <person name="Zhang C."/>
            <person name="Hyatt P.D."/>
            <person name="Larimer F."/>
            <person name="Detter C."/>
            <person name="Doggett N."/>
            <person name="Glavina T."/>
            <person name="Hawkins T."/>
            <person name="Richardson P."/>
            <person name="Lucas S."/>
            <person name="Kohara Y."/>
            <person name="Levine M."/>
            <person name="Satoh N."/>
            <person name="Rokhsar D.S."/>
        </authorList>
    </citation>
    <scope>NUCLEOTIDE SEQUENCE [LARGE SCALE GENOMIC DNA]</scope>
</reference>
<evidence type="ECO:0000313" key="1">
    <source>
        <dbReference type="Ensembl" id="ENSCINP00000036290.1"/>
    </source>
</evidence>
<keyword evidence="2" id="KW-1185">Reference proteome</keyword>
<dbReference type="HOGENOM" id="CLU_3191024_0_0_1"/>
<organism evidence="1 2">
    <name type="scientific">Ciona intestinalis</name>
    <name type="common">Transparent sea squirt</name>
    <name type="synonym">Ascidia intestinalis</name>
    <dbReference type="NCBI Taxonomy" id="7719"/>
    <lineage>
        <taxon>Eukaryota</taxon>
        <taxon>Metazoa</taxon>
        <taxon>Chordata</taxon>
        <taxon>Tunicata</taxon>
        <taxon>Ascidiacea</taxon>
        <taxon>Phlebobranchia</taxon>
        <taxon>Cionidae</taxon>
        <taxon>Ciona</taxon>
    </lineage>
</organism>